<organism evidence="1 2">
    <name type="scientific">Candidatus Buchananbacteria bacterium RBG_13_39_9</name>
    <dbReference type="NCBI Taxonomy" id="1797531"/>
    <lineage>
        <taxon>Bacteria</taxon>
        <taxon>Candidatus Buchananiibacteriota</taxon>
    </lineage>
</organism>
<protein>
    <submittedName>
        <fullName evidence="1">Uncharacterized protein</fullName>
    </submittedName>
</protein>
<name>A0A1G1XR86_9BACT</name>
<gene>
    <name evidence="1" type="ORF">A2Y67_00355</name>
</gene>
<reference evidence="1 2" key="1">
    <citation type="journal article" date="2016" name="Nat. Commun.">
        <title>Thousands of microbial genomes shed light on interconnected biogeochemical processes in an aquifer system.</title>
        <authorList>
            <person name="Anantharaman K."/>
            <person name="Brown C.T."/>
            <person name="Hug L.A."/>
            <person name="Sharon I."/>
            <person name="Castelle C.J."/>
            <person name="Probst A.J."/>
            <person name="Thomas B.C."/>
            <person name="Singh A."/>
            <person name="Wilkins M.J."/>
            <person name="Karaoz U."/>
            <person name="Brodie E.L."/>
            <person name="Williams K.H."/>
            <person name="Hubbard S.S."/>
            <person name="Banfield J.F."/>
        </authorList>
    </citation>
    <scope>NUCLEOTIDE SEQUENCE [LARGE SCALE GENOMIC DNA]</scope>
</reference>
<dbReference type="AlphaFoldDB" id="A0A1G1XR86"/>
<accession>A0A1G1XR86</accession>
<proteinExistence type="predicted"/>
<sequence>MEGVPFWREGKIVFPEGELTLDKCTLADAEALFGQSAFCPQKHGLTHRFFLHHKGEVVVFFVPGKEIKAQSPVVGIEYIFDRRPTLQSMAEFFGVQYSSQIACVPHIDEFFEGEEQFRFFAILNLNVHLVCLVLTQLTDRISFVSTGHILTCNCRTCKLISSICSQRGI</sequence>
<evidence type="ECO:0000313" key="1">
    <source>
        <dbReference type="EMBL" id="OGY42471.1"/>
    </source>
</evidence>
<comment type="caution">
    <text evidence="1">The sequence shown here is derived from an EMBL/GenBank/DDBJ whole genome shotgun (WGS) entry which is preliminary data.</text>
</comment>
<dbReference type="Proteomes" id="UP000176260">
    <property type="component" value="Unassembled WGS sequence"/>
</dbReference>
<dbReference type="EMBL" id="MHIA01000013">
    <property type="protein sequence ID" value="OGY42471.1"/>
    <property type="molecule type" value="Genomic_DNA"/>
</dbReference>
<evidence type="ECO:0000313" key="2">
    <source>
        <dbReference type="Proteomes" id="UP000176260"/>
    </source>
</evidence>